<evidence type="ECO:0000313" key="1">
    <source>
        <dbReference type="EMBL" id="PTQ42314.1"/>
    </source>
</evidence>
<accession>A0A2R6X881</accession>
<proteinExistence type="predicted"/>
<name>A0A2R6X881_MARPO</name>
<reference evidence="2" key="1">
    <citation type="journal article" date="2017" name="Cell">
        <title>Insights into land plant evolution garnered from the Marchantia polymorpha genome.</title>
        <authorList>
            <person name="Bowman J.L."/>
            <person name="Kohchi T."/>
            <person name="Yamato K.T."/>
            <person name="Jenkins J."/>
            <person name="Shu S."/>
            <person name="Ishizaki K."/>
            <person name="Yamaoka S."/>
            <person name="Nishihama R."/>
            <person name="Nakamura Y."/>
            <person name="Berger F."/>
            <person name="Adam C."/>
            <person name="Aki S.S."/>
            <person name="Althoff F."/>
            <person name="Araki T."/>
            <person name="Arteaga-Vazquez M.A."/>
            <person name="Balasubrmanian S."/>
            <person name="Barry K."/>
            <person name="Bauer D."/>
            <person name="Boehm C.R."/>
            <person name="Briginshaw L."/>
            <person name="Caballero-Perez J."/>
            <person name="Catarino B."/>
            <person name="Chen F."/>
            <person name="Chiyoda S."/>
            <person name="Chovatia M."/>
            <person name="Davies K.M."/>
            <person name="Delmans M."/>
            <person name="Demura T."/>
            <person name="Dierschke T."/>
            <person name="Dolan L."/>
            <person name="Dorantes-Acosta A.E."/>
            <person name="Eklund D.M."/>
            <person name="Florent S.N."/>
            <person name="Flores-Sandoval E."/>
            <person name="Fujiyama A."/>
            <person name="Fukuzawa H."/>
            <person name="Galik B."/>
            <person name="Grimanelli D."/>
            <person name="Grimwood J."/>
            <person name="Grossniklaus U."/>
            <person name="Hamada T."/>
            <person name="Haseloff J."/>
            <person name="Hetherington A.J."/>
            <person name="Higo A."/>
            <person name="Hirakawa Y."/>
            <person name="Hundley H.N."/>
            <person name="Ikeda Y."/>
            <person name="Inoue K."/>
            <person name="Inoue S.I."/>
            <person name="Ishida S."/>
            <person name="Jia Q."/>
            <person name="Kakita M."/>
            <person name="Kanazawa T."/>
            <person name="Kawai Y."/>
            <person name="Kawashima T."/>
            <person name="Kennedy M."/>
            <person name="Kinose K."/>
            <person name="Kinoshita T."/>
            <person name="Kohara Y."/>
            <person name="Koide E."/>
            <person name="Komatsu K."/>
            <person name="Kopischke S."/>
            <person name="Kubo M."/>
            <person name="Kyozuka J."/>
            <person name="Lagercrantz U."/>
            <person name="Lin S.S."/>
            <person name="Lindquist E."/>
            <person name="Lipzen A.M."/>
            <person name="Lu C.W."/>
            <person name="De Luna E."/>
            <person name="Martienssen R.A."/>
            <person name="Minamino N."/>
            <person name="Mizutani M."/>
            <person name="Mizutani M."/>
            <person name="Mochizuki N."/>
            <person name="Monte I."/>
            <person name="Mosher R."/>
            <person name="Nagasaki H."/>
            <person name="Nakagami H."/>
            <person name="Naramoto S."/>
            <person name="Nishitani K."/>
            <person name="Ohtani M."/>
            <person name="Okamoto T."/>
            <person name="Okumura M."/>
            <person name="Phillips J."/>
            <person name="Pollak B."/>
            <person name="Reinders A."/>
            <person name="Rovekamp M."/>
            <person name="Sano R."/>
            <person name="Sawa S."/>
            <person name="Schmid M.W."/>
            <person name="Shirakawa M."/>
            <person name="Solano R."/>
            <person name="Spunde A."/>
            <person name="Suetsugu N."/>
            <person name="Sugano S."/>
            <person name="Sugiyama A."/>
            <person name="Sun R."/>
            <person name="Suzuki Y."/>
            <person name="Takenaka M."/>
            <person name="Takezawa D."/>
            <person name="Tomogane H."/>
            <person name="Tsuzuki M."/>
            <person name="Ueda T."/>
            <person name="Umeda M."/>
            <person name="Ward J.M."/>
            <person name="Watanabe Y."/>
            <person name="Yazaki K."/>
            <person name="Yokoyama R."/>
            <person name="Yoshitake Y."/>
            <person name="Yotsui I."/>
            <person name="Zachgo S."/>
            <person name="Schmutz J."/>
        </authorList>
    </citation>
    <scope>NUCLEOTIDE SEQUENCE [LARGE SCALE GENOMIC DNA]</scope>
    <source>
        <strain evidence="2">Tak-1</strain>
    </source>
</reference>
<keyword evidence="2" id="KW-1185">Reference proteome</keyword>
<sequence>MIFAYFSRGPGRDLEDEALVARGLDLDHLCKRAESYFLTYALSLPSLLQCCSLSAAALASCSQFVAPFHSPTCLLVSLSLSLSLPFLKHSLFCPFRVHW</sequence>
<gene>
    <name evidence="1" type="ORF">MARPO_0030s0059</name>
</gene>
<evidence type="ECO:0000313" key="2">
    <source>
        <dbReference type="Proteomes" id="UP000244005"/>
    </source>
</evidence>
<protein>
    <submittedName>
        <fullName evidence="1">Uncharacterized protein</fullName>
    </submittedName>
</protein>
<organism evidence="1 2">
    <name type="scientific">Marchantia polymorpha</name>
    <name type="common">Common liverwort</name>
    <name type="synonym">Marchantia aquatica</name>
    <dbReference type="NCBI Taxonomy" id="3197"/>
    <lineage>
        <taxon>Eukaryota</taxon>
        <taxon>Viridiplantae</taxon>
        <taxon>Streptophyta</taxon>
        <taxon>Embryophyta</taxon>
        <taxon>Marchantiophyta</taxon>
        <taxon>Marchantiopsida</taxon>
        <taxon>Marchantiidae</taxon>
        <taxon>Marchantiales</taxon>
        <taxon>Marchantiaceae</taxon>
        <taxon>Marchantia</taxon>
    </lineage>
</organism>
<dbReference type="Proteomes" id="UP000244005">
    <property type="component" value="Unassembled WGS sequence"/>
</dbReference>
<dbReference type="EMBL" id="KZ772702">
    <property type="protein sequence ID" value="PTQ42314.1"/>
    <property type="molecule type" value="Genomic_DNA"/>
</dbReference>
<dbReference type="AlphaFoldDB" id="A0A2R6X881"/>
<dbReference type="Gramene" id="Mp8g17250.1">
    <property type="protein sequence ID" value="Mp8g17250.1.cds1"/>
    <property type="gene ID" value="Mp8g17250"/>
</dbReference>